<dbReference type="Pfam" id="PF09512">
    <property type="entry name" value="ThiW"/>
    <property type="match status" value="1"/>
</dbReference>
<evidence type="ECO:0000313" key="3">
    <source>
        <dbReference type="Proteomes" id="UP000199008"/>
    </source>
</evidence>
<dbReference type="EMBL" id="FNFY01000001">
    <property type="protein sequence ID" value="SDK25108.1"/>
    <property type="molecule type" value="Genomic_DNA"/>
</dbReference>
<dbReference type="AlphaFoldDB" id="A0A1G9ACX0"/>
<evidence type="ECO:0000256" key="1">
    <source>
        <dbReference type="SAM" id="Phobius"/>
    </source>
</evidence>
<gene>
    <name evidence="2" type="ORF">SAMN05216216_101210</name>
</gene>
<protein>
    <submittedName>
        <fullName evidence="2">Energy coupling factor transporter S component ThiW</fullName>
    </submittedName>
</protein>
<proteinExistence type="predicted"/>
<sequence length="122" mass="13308">MIGAVLTGPWVVLQAFVSSTIRILMGTGTPFAYPGSMMGALLAWLMYRQFKKLHFAAIGEVAGTGLIGALMTYPLILVLGLKGDFFFVLAPAFIVSSLLGAVLSWFILMQLEKRNVLHKMQD</sequence>
<keyword evidence="1" id="KW-0472">Membrane</keyword>
<feature type="transmembrane region" description="Helical" evidence="1">
    <location>
        <begin position="54"/>
        <end position="79"/>
    </location>
</feature>
<reference evidence="3" key="1">
    <citation type="submission" date="2016-10" db="EMBL/GenBank/DDBJ databases">
        <authorList>
            <person name="Varghese N."/>
            <person name="Submissions S."/>
        </authorList>
    </citation>
    <scope>NUCLEOTIDE SEQUENCE [LARGE SCALE GENOMIC DNA]</scope>
    <source>
        <strain evidence="3">CGMCC 1.8895</strain>
    </source>
</reference>
<organism evidence="2 3">
    <name type="scientific">Lacicoccus qingdaonensis</name>
    <dbReference type="NCBI Taxonomy" id="576118"/>
    <lineage>
        <taxon>Bacteria</taxon>
        <taxon>Bacillati</taxon>
        <taxon>Bacillota</taxon>
        <taxon>Bacilli</taxon>
        <taxon>Bacillales</taxon>
        <taxon>Salinicoccaceae</taxon>
        <taxon>Lacicoccus</taxon>
    </lineage>
</organism>
<keyword evidence="1" id="KW-1133">Transmembrane helix</keyword>
<dbReference type="PIRSF" id="PIRSF024534">
    <property type="entry name" value="ThiW"/>
    <property type="match status" value="1"/>
</dbReference>
<dbReference type="Gene3D" id="1.10.1760.20">
    <property type="match status" value="1"/>
</dbReference>
<dbReference type="NCBIfam" id="TIGR02359">
    <property type="entry name" value="thiW"/>
    <property type="match status" value="1"/>
</dbReference>
<feature type="transmembrane region" description="Helical" evidence="1">
    <location>
        <begin position="85"/>
        <end position="108"/>
    </location>
</feature>
<dbReference type="Proteomes" id="UP000199008">
    <property type="component" value="Unassembled WGS sequence"/>
</dbReference>
<feature type="transmembrane region" description="Helical" evidence="1">
    <location>
        <begin position="30"/>
        <end position="47"/>
    </location>
</feature>
<evidence type="ECO:0000313" key="2">
    <source>
        <dbReference type="EMBL" id="SDK25108.1"/>
    </source>
</evidence>
<keyword evidence="3" id="KW-1185">Reference proteome</keyword>
<dbReference type="STRING" id="576118.SAMN05216216_101210"/>
<accession>A0A1G9ACX0</accession>
<dbReference type="InterPro" id="IPR012652">
    <property type="entry name" value="ThiW"/>
</dbReference>
<name>A0A1G9ACX0_9BACL</name>
<keyword evidence="1" id="KW-0812">Transmembrane</keyword>